<dbReference type="SUPFAM" id="SSF52799">
    <property type="entry name" value="(Phosphotyrosine protein) phosphatases II"/>
    <property type="match status" value="1"/>
</dbReference>
<feature type="domain" description="Tyrosine-protein phosphatase" evidence="6">
    <location>
        <begin position="90"/>
        <end position="247"/>
    </location>
</feature>
<comment type="caution">
    <text evidence="8">The sequence shown here is derived from an EMBL/GenBank/DDBJ whole genome shotgun (WGS) entry which is preliminary data.</text>
</comment>
<dbReference type="OrthoDB" id="10252009at2759"/>
<dbReference type="CDD" id="cd14498">
    <property type="entry name" value="DSP"/>
    <property type="match status" value="1"/>
</dbReference>
<dbReference type="GO" id="GO:0005737">
    <property type="term" value="C:cytoplasm"/>
    <property type="evidence" value="ECO:0007669"/>
    <property type="project" value="TreeGrafter"/>
</dbReference>
<dbReference type="EC" id="3.1.3.48" evidence="2"/>
<dbReference type="PANTHER" id="PTHR10159:SF519">
    <property type="entry name" value="DUAL SPECIFICITY PROTEIN PHOSPHATASE MPK3"/>
    <property type="match status" value="1"/>
</dbReference>
<evidence type="ECO:0000313" key="8">
    <source>
        <dbReference type="EMBL" id="CAE7754500.1"/>
    </source>
</evidence>
<proteinExistence type="inferred from homology"/>
<keyword evidence="9" id="KW-1185">Reference proteome</keyword>
<dbReference type="Proteomes" id="UP000649617">
    <property type="component" value="Unassembled WGS sequence"/>
</dbReference>
<evidence type="ECO:0000259" key="6">
    <source>
        <dbReference type="PROSITE" id="PS50054"/>
    </source>
</evidence>
<dbReference type="InterPro" id="IPR000340">
    <property type="entry name" value="Dual-sp_phosphatase_cat-dom"/>
</dbReference>
<dbReference type="GO" id="GO:0004725">
    <property type="term" value="F:protein tyrosine phosphatase activity"/>
    <property type="evidence" value="ECO:0007669"/>
    <property type="project" value="UniProtKB-EC"/>
</dbReference>
<reference evidence="8" key="1">
    <citation type="submission" date="2021-02" db="EMBL/GenBank/DDBJ databases">
        <authorList>
            <person name="Dougan E. K."/>
            <person name="Rhodes N."/>
            <person name="Thang M."/>
            <person name="Chan C."/>
        </authorList>
    </citation>
    <scope>NUCLEOTIDE SEQUENCE</scope>
</reference>
<protein>
    <recommendedName>
        <fullName evidence="2">protein-tyrosine-phosphatase</fullName>
        <ecNumber evidence="2">3.1.3.48</ecNumber>
    </recommendedName>
</protein>
<dbReference type="PROSITE" id="PS50054">
    <property type="entry name" value="TYR_PHOSPHATASE_DUAL"/>
    <property type="match status" value="1"/>
</dbReference>
<evidence type="ECO:0000256" key="5">
    <source>
        <dbReference type="SAM" id="MobiDB-lite"/>
    </source>
</evidence>
<accession>A0A812Y005</accession>
<name>A0A812Y005_SYMPI</name>
<feature type="compositionally biased region" description="Pro residues" evidence="5">
    <location>
        <begin position="1"/>
        <end position="19"/>
    </location>
</feature>
<dbReference type="Pfam" id="PF00782">
    <property type="entry name" value="DSPc"/>
    <property type="match status" value="1"/>
</dbReference>
<gene>
    <name evidence="8" type="primary">SSH3</name>
    <name evidence="8" type="ORF">SPIL2461_LOCUS21894</name>
</gene>
<dbReference type="AlphaFoldDB" id="A0A812Y005"/>
<keyword evidence="3" id="KW-0378">Hydrolase</keyword>
<evidence type="ECO:0000256" key="2">
    <source>
        <dbReference type="ARBA" id="ARBA00013064"/>
    </source>
</evidence>
<dbReference type="SMART" id="SM00195">
    <property type="entry name" value="DSPc"/>
    <property type="match status" value="1"/>
</dbReference>
<evidence type="ECO:0000259" key="7">
    <source>
        <dbReference type="PROSITE" id="PS50056"/>
    </source>
</evidence>
<feature type="compositionally biased region" description="Low complexity" evidence="5">
    <location>
        <begin position="20"/>
        <end position="29"/>
    </location>
</feature>
<dbReference type="GO" id="GO:0043409">
    <property type="term" value="P:negative regulation of MAPK cascade"/>
    <property type="evidence" value="ECO:0007669"/>
    <property type="project" value="TreeGrafter"/>
</dbReference>
<evidence type="ECO:0000256" key="1">
    <source>
        <dbReference type="ARBA" id="ARBA00008601"/>
    </source>
</evidence>
<evidence type="ECO:0000313" key="9">
    <source>
        <dbReference type="Proteomes" id="UP000649617"/>
    </source>
</evidence>
<dbReference type="PROSITE" id="PS50056">
    <property type="entry name" value="TYR_PHOSPHATASE_2"/>
    <property type="match status" value="1"/>
</dbReference>
<dbReference type="InterPro" id="IPR029021">
    <property type="entry name" value="Prot-tyrosine_phosphatase-like"/>
</dbReference>
<dbReference type="EMBL" id="CAJNIZ010046703">
    <property type="protein sequence ID" value="CAE7754500.1"/>
    <property type="molecule type" value="Genomic_DNA"/>
</dbReference>
<feature type="region of interest" description="Disordered" evidence="5">
    <location>
        <begin position="1"/>
        <end position="29"/>
    </location>
</feature>
<dbReference type="Gene3D" id="3.90.190.10">
    <property type="entry name" value="Protein tyrosine phosphatase superfamily"/>
    <property type="match status" value="1"/>
</dbReference>
<evidence type="ECO:0000256" key="4">
    <source>
        <dbReference type="ARBA" id="ARBA00022912"/>
    </source>
</evidence>
<sequence>MPPPPKASAPKPKAQPPKPAVSTGSSGAGMSALLSKVEAVGKKKDLEEAKEIEDIDLSQIDPSAAREKVTCPRCEKEVLKEHFESHMTAHSSEILPWLFLGGKRNLENDKELTVRTNITHVLNLAQEVNLKEDFRIIATEYNLERGLPFVYKKFSFGDTPDQHILPELDSAVQFIHDARSLSQQHHVLVNCVQGISRSASVVIAYLMKYEHMHLREAYDHVRERRTVADPRKEFVDQLAQFECQIFGLDKPSLTGAIAFEGRTLLNLDDPLPQSERDCEEGAEVQNTVPAAPKAGTDVVIEEDILNKLSGHAIESREWYADANPANSPTKTAVDVDGKATTTILDSQTVDVTVPDQS</sequence>
<dbReference type="PANTHER" id="PTHR10159">
    <property type="entry name" value="DUAL SPECIFICITY PROTEIN PHOSPHATASE"/>
    <property type="match status" value="1"/>
</dbReference>
<feature type="domain" description="Tyrosine specific protein phosphatases" evidence="7">
    <location>
        <begin position="172"/>
        <end position="225"/>
    </location>
</feature>
<evidence type="ECO:0000256" key="3">
    <source>
        <dbReference type="ARBA" id="ARBA00022801"/>
    </source>
</evidence>
<dbReference type="InterPro" id="IPR000387">
    <property type="entry name" value="Tyr_Pase_dom"/>
</dbReference>
<dbReference type="InterPro" id="IPR020422">
    <property type="entry name" value="TYR_PHOSPHATASE_DUAL_dom"/>
</dbReference>
<comment type="similarity">
    <text evidence="1">Belongs to the protein-tyrosine phosphatase family. Non-receptor class dual specificity subfamily.</text>
</comment>
<keyword evidence="4" id="KW-0904">Protein phosphatase</keyword>
<organism evidence="8 9">
    <name type="scientific">Symbiodinium pilosum</name>
    <name type="common">Dinoflagellate</name>
    <dbReference type="NCBI Taxonomy" id="2952"/>
    <lineage>
        <taxon>Eukaryota</taxon>
        <taxon>Sar</taxon>
        <taxon>Alveolata</taxon>
        <taxon>Dinophyceae</taxon>
        <taxon>Suessiales</taxon>
        <taxon>Symbiodiniaceae</taxon>
        <taxon>Symbiodinium</taxon>
    </lineage>
</organism>